<evidence type="ECO:0000313" key="6">
    <source>
        <dbReference type="Proteomes" id="UP000065822"/>
    </source>
</evidence>
<evidence type="ECO:0000256" key="1">
    <source>
        <dbReference type="ARBA" id="ARBA00022614"/>
    </source>
</evidence>
<dbReference type="InterPro" id="IPR032675">
    <property type="entry name" value="LRR_dom_sf"/>
</dbReference>
<evidence type="ECO:0000313" key="7">
    <source>
        <dbReference type="Proteomes" id="UP000215539"/>
    </source>
</evidence>
<dbReference type="AlphaFoldDB" id="A0AAX2GXY4"/>
<dbReference type="SMART" id="SM00369">
    <property type="entry name" value="LRR_TYP"/>
    <property type="match status" value="4"/>
</dbReference>
<gene>
    <name evidence="4" type="ORF">AXF12_06885</name>
    <name evidence="5" type="ORF">SAMEA44541418_00328</name>
</gene>
<accession>A0AAX2GXY4</accession>
<organism evidence="5 7">
    <name type="scientific">Capnocytophaga haemolytica</name>
    <dbReference type="NCBI Taxonomy" id="45243"/>
    <lineage>
        <taxon>Bacteria</taxon>
        <taxon>Pseudomonadati</taxon>
        <taxon>Bacteroidota</taxon>
        <taxon>Flavobacteriia</taxon>
        <taxon>Flavobacteriales</taxon>
        <taxon>Flavobacteriaceae</taxon>
        <taxon>Capnocytophaga</taxon>
    </lineage>
</organism>
<dbReference type="Proteomes" id="UP000065822">
    <property type="component" value="Chromosome"/>
</dbReference>
<keyword evidence="6" id="KW-1185">Reference proteome</keyword>
<keyword evidence="1" id="KW-0433">Leucine-rich repeat</keyword>
<sequence>MKKFIQLSVCCLLLAAGSTAAQQSASLRITATTTEGKDASFASFESLAASDLSLLKEIKISTSLSHSFTLEEGLLRRLLTEATALEALEVKTVDILSFPELDKDNTSLRSLTLRLNNLSKLPESIARLTALRTLNVYNPLGGMPAGIGRLTQLERLKFEGVEFTEFPTEVFALSSLRSLIISQFDTKSKIKALPDAFDRLPLLEELSVRNAALSDVPKSVGGLQKLENVYFNHNNLVALPTALAENPHLTYVNINDNPLDYKQFIKTIDKIRWVGVFYINNNSFSAAQYDEVQRKLPKITVFYTAKE</sequence>
<dbReference type="EMBL" id="LT906449">
    <property type="protein sequence ID" value="SNV03824.1"/>
    <property type="molecule type" value="Genomic_DNA"/>
</dbReference>
<dbReference type="Gene3D" id="3.80.10.10">
    <property type="entry name" value="Ribonuclease Inhibitor"/>
    <property type="match status" value="1"/>
</dbReference>
<proteinExistence type="predicted"/>
<protein>
    <submittedName>
        <fullName evidence="5">Leucine Rich repeats (2 copies)</fullName>
    </submittedName>
</protein>
<evidence type="ECO:0000256" key="2">
    <source>
        <dbReference type="ARBA" id="ARBA00022737"/>
    </source>
</evidence>
<evidence type="ECO:0000313" key="5">
    <source>
        <dbReference type="EMBL" id="SNV03824.1"/>
    </source>
</evidence>
<keyword evidence="2" id="KW-0677">Repeat</keyword>
<evidence type="ECO:0000313" key="4">
    <source>
        <dbReference type="EMBL" id="AMD85259.1"/>
    </source>
</evidence>
<reference evidence="4 6" key="1">
    <citation type="submission" date="2016-02" db="EMBL/GenBank/DDBJ databases">
        <authorList>
            <person name="Holder M.E."/>
            <person name="Ajami N.J."/>
            <person name="Petrosino J.F."/>
        </authorList>
    </citation>
    <scope>NUCLEOTIDE SEQUENCE [LARGE SCALE GENOMIC DNA]</scope>
    <source>
        <strain evidence="4 6">CCUG 32990</strain>
    </source>
</reference>
<dbReference type="EMBL" id="CP014227">
    <property type="protein sequence ID" value="AMD85259.1"/>
    <property type="molecule type" value="Genomic_DNA"/>
</dbReference>
<dbReference type="Proteomes" id="UP000215539">
    <property type="component" value="Chromosome 1"/>
</dbReference>
<dbReference type="KEGG" id="chg:AXF12_06885"/>
<reference evidence="5 7" key="2">
    <citation type="submission" date="2017-06" db="EMBL/GenBank/DDBJ databases">
        <authorList>
            <consortium name="Pathogen Informatics"/>
        </authorList>
    </citation>
    <scope>NUCLEOTIDE SEQUENCE [LARGE SCALE GENOMIC DNA]</scope>
    <source>
        <strain evidence="5 7">NCTC12947</strain>
    </source>
</reference>
<dbReference type="PANTHER" id="PTHR48051">
    <property type="match status" value="1"/>
</dbReference>
<keyword evidence="3" id="KW-0732">Signal</keyword>
<dbReference type="PANTHER" id="PTHR48051:SF1">
    <property type="entry name" value="RAS SUPPRESSOR PROTEIN 1"/>
    <property type="match status" value="1"/>
</dbReference>
<feature type="signal peptide" evidence="3">
    <location>
        <begin position="1"/>
        <end position="21"/>
    </location>
</feature>
<dbReference type="SUPFAM" id="SSF52058">
    <property type="entry name" value="L domain-like"/>
    <property type="match status" value="1"/>
</dbReference>
<dbReference type="InterPro" id="IPR003591">
    <property type="entry name" value="Leu-rich_rpt_typical-subtyp"/>
</dbReference>
<feature type="chain" id="PRO_5043701897" evidence="3">
    <location>
        <begin position="22"/>
        <end position="307"/>
    </location>
</feature>
<evidence type="ECO:0000256" key="3">
    <source>
        <dbReference type="SAM" id="SignalP"/>
    </source>
</evidence>
<dbReference type="GO" id="GO:0005737">
    <property type="term" value="C:cytoplasm"/>
    <property type="evidence" value="ECO:0007669"/>
    <property type="project" value="TreeGrafter"/>
</dbReference>
<dbReference type="RefSeq" id="WP_066429524.1">
    <property type="nucleotide sequence ID" value="NZ_CP014227.1"/>
</dbReference>
<dbReference type="InterPro" id="IPR050216">
    <property type="entry name" value="LRR_domain-containing"/>
</dbReference>
<name>A0AAX2GXY4_9FLAO</name>